<dbReference type="Pfam" id="PF02128">
    <property type="entry name" value="Peptidase_M36"/>
    <property type="match status" value="1"/>
</dbReference>
<feature type="domain" description="FTP" evidence="14">
    <location>
        <begin position="93"/>
        <end position="129"/>
    </location>
</feature>
<dbReference type="Gene3D" id="3.10.170.10">
    <property type="match status" value="1"/>
</dbReference>
<feature type="active site" evidence="11">
    <location>
        <position position="386"/>
    </location>
</feature>
<dbReference type="PANTHER" id="PTHR33478:SF1">
    <property type="entry name" value="EXTRACELLULAR METALLOPROTEINASE MEP"/>
    <property type="match status" value="1"/>
</dbReference>
<keyword evidence="7 13" id="KW-0378">Hydrolase</keyword>
<dbReference type="EC" id="3.4.24.-" evidence="13"/>
<evidence type="ECO:0000256" key="1">
    <source>
        <dbReference type="ARBA" id="ARBA00004613"/>
    </source>
</evidence>
<dbReference type="Gene3D" id="1.10.390.10">
    <property type="entry name" value="Neutral Protease Domain 2"/>
    <property type="match status" value="1"/>
</dbReference>
<dbReference type="PANTHER" id="PTHR33478">
    <property type="entry name" value="EXTRACELLULAR METALLOPROTEINASE MEP"/>
    <property type="match status" value="1"/>
</dbReference>
<organism evidence="15 16">
    <name type="scientific">Exidia glandulosa HHB12029</name>
    <dbReference type="NCBI Taxonomy" id="1314781"/>
    <lineage>
        <taxon>Eukaryota</taxon>
        <taxon>Fungi</taxon>
        <taxon>Dikarya</taxon>
        <taxon>Basidiomycota</taxon>
        <taxon>Agaricomycotina</taxon>
        <taxon>Agaricomycetes</taxon>
        <taxon>Auriculariales</taxon>
        <taxon>Exidiaceae</taxon>
        <taxon>Exidia</taxon>
    </lineage>
</organism>
<comment type="cofactor">
    <cofactor evidence="12">
        <name>Zn(2+)</name>
        <dbReference type="ChEBI" id="CHEBI:29105"/>
    </cofactor>
    <text evidence="12">Binds 1 zinc ion per subunit.</text>
</comment>
<keyword evidence="4 13" id="KW-0645">Protease</keyword>
<feature type="chain" id="PRO_5009361755" description="Extracellular metalloproteinase" evidence="13">
    <location>
        <begin position="17"/>
        <end position="582"/>
    </location>
</feature>
<proteinExistence type="inferred from homology"/>
<name>A0A165IU19_EXIGL</name>
<evidence type="ECO:0000256" key="13">
    <source>
        <dbReference type="RuleBase" id="RU364017"/>
    </source>
</evidence>
<dbReference type="Proteomes" id="UP000077266">
    <property type="component" value="Unassembled WGS sequence"/>
</dbReference>
<evidence type="ECO:0000256" key="11">
    <source>
        <dbReference type="PIRSR" id="PIRSR601842-1"/>
    </source>
</evidence>
<accession>A0A165IU19</accession>
<evidence type="ECO:0000256" key="3">
    <source>
        <dbReference type="ARBA" id="ARBA00022525"/>
    </source>
</evidence>
<evidence type="ECO:0000256" key="9">
    <source>
        <dbReference type="ARBA" id="ARBA00023049"/>
    </source>
</evidence>
<feature type="binding site" evidence="12">
    <location>
        <position position="389"/>
    </location>
    <ligand>
        <name>Zn(2+)</name>
        <dbReference type="ChEBI" id="CHEBI:29105"/>
        <note>catalytic</note>
    </ligand>
</feature>
<dbReference type="EMBL" id="KV425982">
    <property type="protein sequence ID" value="KZV93876.1"/>
    <property type="molecule type" value="Genomic_DNA"/>
</dbReference>
<evidence type="ECO:0000256" key="10">
    <source>
        <dbReference type="ARBA" id="ARBA00023145"/>
    </source>
</evidence>
<feature type="binding site" evidence="12">
    <location>
        <position position="214"/>
    </location>
    <ligand>
        <name>Zn(2+)</name>
        <dbReference type="ChEBI" id="CHEBI:29105"/>
        <note>catalytic</note>
    </ligand>
</feature>
<evidence type="ECO:0000313" key="16">
    <source>
        <dbReference type="Proteomes" id="UP000077266"/>
    </source>
</evidence>
<dbReference type="InterPro" id="IPR001842">
    <property type="entry name" value="Peptidase_M36"/>
</dbReference>
<evidence type="ECO:0000313" key="15">
    <source>
        <dbReference type="EMBL" id="KZV93876.1"/>
    </source>
</evidence>
<dbReference type="InterPro" id="IPR011096">
    <property type="entry name" value="FTP_domain"/>
</dbReference>
<dbReference type="AlphaFoldDB" id="A0A165IU19"/>
<keyword evidence="10 13" id="KW-0865">Zymogen</keyword>
<dbReference type="GO" id="GO:0008270">
    <property type="term" value="F:zinc ion binding"/>
    <property type="evidence" value="ECO:0007669"/>
    <property type="project" value="InterPro"/>
</dbReference>
<feature type="binding site" evidence="12">
    <location>
        <position position="385"/>
    </location>
    <ligand>
        <name>Zn(2+)</name>
        <dbReference type="ChEBI" id="CHEBI:29105"/>
        <note>catalytic</note>
    </ligand>
</feature>
<dbReference type="GO" id="GO:0006508">
    <property type="term" value="P:proteolysis"/>
    <property type="evidence" value="ECO:0007669"/>
    <property type="project" value="UniProtKB-KW"/>
</dbReference>
<evidence type="ECO:0000256" key="7">
    <source>
        <dbReference type="ARBA" id="ARBA00022801"/>
    </source>
</evidence>
<evidence type="ECO:0000256" key="12">
    <source>
        <dbReference type="PIRSR" id="PIRSR601842-2"/>
    </source>
</evidence>
<evidence type="ECO:0000256" key="2">
    <source>
        <dbReference type="ARBA" id="ARBA00006006"/>
    </source>
</evidence>
<dbReference type="GO" id="GO:0004222">
    <property type="term" value="F:metalloendopeptidase activity"/>
    <property type="evidence" value="ECO:0007669"/>
    <property type="project" value="InterPro"/>
</dbReference>
<keyword evidence="16" id="KW-1185">Reference proteome</keyword>
<keyword evidence="3 13" id="KW-0964">Secreted</keyword>
<evidence type="ECO:0000256" key="4">
    <source>
        <dbReference type="ARBA" id="ARBA00022670"/>
    </source>
</evidence>
<dbReference type="GO" id="GO:0005615">
    <property type="term" value="C:extracellular space"/>
    <property type="evidence" value="ECO:0007669"/>
    <property type="project" value="InterPro"/>
</dbReference>
<evidence type="ECO:0000256" key="8">
    <source>
        <dbReference type="ARBA" id="ARBA00022833"/>
    </source>
</evidence>
<feature type="signal peptide" evidence="13">
    <location>
        <begin position="1"/>
        <end position="16"/>
    </location>
</feature>
<dbReference type="CDD" id="cd09596">
    <property type="entry name" value="M36"/>
    <property type="match status" value="1"/>
</dbReference>
<protein>
    <recommendedName>
        <fullName evidence="13">Extracellular metalloproteinase</fullName>
        <ecNumber evidence="13">3.4.24.-</ecNumber>
    </recommendedName>
    <alternativeName>
        <fullName evidence="13">Fungalysin</fullName>
    </alternativeName>
</protein>
<keyword evidence="6 13" id="KW-0732">Signal</keyword>
<dbReference type="InterPro" id="IPR050371">
    <property type="entry name" value="Fungal_virulence_M36"/>
</dbReference>
<dbReference type="InterPro" id="IPR027268">
    <property type="entry name" value="Peptidase_M4/M1_CTD_sf"/>
</dbReference>
<comment type="subcellular location">
    <subcellularLocation>
        <location evidence="1 13">Secreted</location>
    </subcellularLocation>
</comment>
<dbReference type="OrthoDB" id="3227768at2759"/>
<reference evidence="15 16" key="1">
    <citation type="journal article" date="2016" name="Mol. Biol. Evol.">
        <title>Comparative Genomics of Early-Diverging Mushroom-Forming Fungi Provides Insights into the Origins of Lignocellulose Decay Capabilities.</title>
        <authorList>
            <person name="Nagy L.G."/>
            <person name="Riley R."/>
            <person name="Tritt A."/>
            <person name="Adam C."/>
            <person name="Daum C."/>
            <person name="Floudas D."/>
            <person name="Sun H."/>
            <person name="Yadav J.S."/>
            <person name="Pangilinan J."/>
            <person name="Larsson K.H."/>
            <person name="Matsuura K."/>
            <person name="Barry K."/>
            <person name="Labutti K."/>
            <person name="Kuo R."/>
            <person name="Ohm R.A."/>
            <person name="Bhattacharya S.S."/>
            <person name="Shirouzu T."/>
            <person name="Yoshinaga Y."/>
            <person name="Martin F.M."/>
            <person name="Grigoriev I.V."/>
            <person name="Hibbett D.S."/>
        </authorList>
    </citation>
    <scope>NUCLEOTIDE SEQUENCE [LARGE SCALE GENOMIC DNA]</scope>
    <source>
        <strain evidence="15 16">HHB12029</strain>
    </source>
</reference>
<sequence length="582" mass="62968">MFFALFALTVAAPVWAIRLPFHSWSTHSTVSLSDGSRYVAYHPPPVFEVYDTGLTARLTARGSSHKEAGLAFLRDRLGAETVQFKSSLEGDVTTHIYVTQQIHGVPVHNAVANVALNKAGKITSFSSSFVPSPRSVAPSTPTLTAEDAVRRVEEALNGAVVADHPVDLEYYAQESGDLLLVHGVPLDLTSGQRVLALMNAETGDVVTVINQTLDLTYRAVPLAKNVPVDNFELIVDPEDPLASPNGWTTVNGIDTHSTNGTNVIGHAYLFASKPVNETSPGAYDYPYDFTIDPKTRSDVNAATVNGFYVVNMMHDITYHYGFTENAFNFQGNDPIRLFVTSTAYGTNNANFFPSRDGVSPQLHVLVWTYTTPGHDGALENDIVIHEYTHGLSTRLTGGGVGTCLNAAEAGGLGEGWSDAVADWVSQTSLPIKDYVIGSWAKNITGGFRSQPYSTSFAVNNQTFSRLAGNNTEVHWIGELWAEVLHLQLAALVDKYGFSEDAKTNPNGSGGNVLWLHLLIDALSIQPCSPTFLDARLAWIQADANRYAGANKCLLWNVFASRGIGINANSSHTDNFDIPAECS</sequence>
<keyword evidence="9 13" id="KW-0482">Metalloprotease</keyword>
<keyword evidence="8 12" id="KW-0862">Zinc</keyword>
<dbReference type="SUPFAM" id="SSF55486">
    <property type="entry name" value="Metalloproteases ('zincins'), catalytic domain"/>
    <property type="match status" value="1"/>
</dbReference>
<evidence type="ECO:0000256" key="5">
    <source>
        <dbReference type="ARBA" id="ARBA00022723"/>
    </source>
</evidence>
<gene>
    <name evidence="15" type="ORF">EXIGLDRAFT_612382</name>
</gene>
<dbReference type="Pfam" id="PF07504">
    <property type="entry name" value="FTP"/>
    <property type="match status" value="1"/>
</dbReference>
<keyword evidence="5 12" id="KW-0479">Metal-binding</keyword>
<evidence type="ECO:0000256" key="6">
    <source>
        <dbReference type="ARBA" id="ARBA00022729"/>
    </source>
</evidence>
<dbReference type="InParanoid" id="A0A165IU19"/>
<feature type="binding site" evidence="12">
    <location>
        <position position="414"/>
    </location>
    <ligand>
        <name>Zn(2+)</name>
        <dbReference type="ChEBI" id="CHEBI:29105"/>
        <note>catalytic</note>
    </ligand>
</feature>
<evidence type="ECO:0000259" key="14">
    <source>
        <dbReference type="Pfam" id="PF07504"/>
    </source>
</evidence>
<comment type="similarity">
    <text evidence="2 13">Belongs to the peptidase M36 family.</text>
</comment>